<dbReference type="InterPro" id="IPR039422">
    <property type="entry name" value="MarR/SlyA-like"/>
</dbReference>
<dbReference type="PROSITE" id="PS50995">
    <property type="entry name" value="HTH_MARR_2"/>
    <property type="match status" value="1"/>
</dbReference>
<dbReference type="PRINTS" id="PR00598">
    <property type="entry name" value="HTHMARR"/>
</dbReference>
<dbReference type="InterPro" id="IPR000835">
    <property type="entry name" value="HTH_MarR-typ"/>
</dbReference>
<evidence type="ECO:0000259" key="1">
    <source>
        <dbReference type="PROSITE" id="PS50995"/>
    </source>
</evidence>
<comment type="caution">
    <text evidence="2">The sequence shown here is derived from an EMBL/GenBank/DDBJ whole genome shotgun (WGS) entry which is preliminary data.</text>
</comment>
<reference evidence="2 3" key="1">
    <citation type="submission" date="2018-06" db="EMBL/GenBank/DDBJ databases">
        <title>Genomic Encyclopedia of Archaeal and Bacterial Type Strains, Phase II (KMG-II): from individual species to whole genera.</title>
        <authorList>
            <person name="Goeker M."/>
        </authorList>
    </citation>
    <scope>NUCLEOTIDE SEQUENCE [LARGE SCALE GENOMIC DNA]</scope>
    <source>
        <strain evidence="2 3">DSM 29821</strain>
    </source>
</reference>
<sequence length="149" mass="17182">MKKQQQNNEQQMPIRRQLGINLVKTFNWVYDRSQLFFAEYGLTSQQYNVIKILYEADRPISTSEVLEQMVEKNAGVSRLVDRLVIKNLVQKRTNAVDKRLIDIQLTPSGESLCEEVTADLEHVDAVYAGLSDKDVAELNRLLDKIRSIK</sequence>
<dbReference type="SUPFAM" id="SSF46785">
    <property type="entry name" value="Winged helix' DNA-binding domain"/>
    <property type="match status" value="1"/>
</dbReference>
<evidence type="ECO:0000313" key="3">
    <source>
        <dbReference type="Proteomes" id="UP000249819"/>
    </source>
</evidence>
<dbReference type="SMART" id="SM00347">
    <property type="entry name" value="HTH_MARR"/>
    <property type="match status" value="1"/>
</dbReference>
<dbReference type="Gene3D" id="1.10.10.10">
    <property type="entry name" value="Winged helix-like DNA-binding domain superfamily/Winged helix DNA-binding domain"/>
    <property type="match status" value="1"/>
</dbReference>
<dbReference type="EMBL" id="QLMA01000003">
    <property type="protein sequence ID" value="RAJ83593.1"/>
    <property type="molecule type" value="Genomic_DNA"/>
</dbReference>
<dbReference type="GO" id="GO:0003677">
    <property type="term" value="F:DNA binding"/>
    <property type="evidence" value="ECO:0007669"/>
    <property type="project" value="UniProtKB-KW"/>
</dbReference>
<dbReference type="RefSeq" id="WP_111592230.1">
    <property type="nucleotide sequence ID" value="NZ_QLMA01000003.1"/>
</dbReference>
<keyword evidence="2" id="KW-0238">DNA-binding</keyword>
<evidence type="ECO:0000313" key="2">
    <source>
        <dbReference type="EMBL" id="RAJ83593.1"/>
    </source>
</evidence>
<organism evidence="2 3">
    <name type="scientific">Chitinophaga dinghuensis</name>
    <dbReference type="NCBI Taxonomy" id="1539050"/>
    <lineage>
        <taxon>Bacteria</taxon>
        <taxon>Pseudomonadati</taxon>
        <taxon>Bacteroidota</taxon>
        <taxon>Chitinophagia</taxon>
        <taxon>Chitinophagales</taxon>
        <taxon>Chitinophagaceae</taxon>
        <taxon>Chitinophaga</taxon>
    </lineage>
</organism>
<dbReference type="Pfam" id="PF12802">
    <property type="entry name" value="MarR_2"/>
    <property type="match status" value="1"/>
</dbReference>
<keyword evidence="3" id="KW-1185">Reference proteome</keyword>
<feature type="domain" description="HTH marR-type" evidence="1">
    <location>
        <begin position="15"/>
        <end position="147"/>
    </location>
</feature>
<dbReference type="GO" id="GO:0006950">
    <property type="term" value="P:response to stress"/>
    <property type="evidence" value="ECO:0007669"/>
    <property type="project" value="TreeGrafter"/>
</dbReference>
<dbReference type="GO" id="GO:0003700">
    <property type="term" value="F:DNA-binding transcription factor activity"/>
    <property type="evidence" value="ECO:0007669"/>
    <property type="project" value="InterPro"/>
</dbReference>
<dbReference type="OrthoDB" id="763883at2"/>
<dbReference type="Proteomes" id="UP000249819">
    <property type="component" value="Unassembled WGS sequence"/>
</dbReference>
<proteinExistence type="predicted"/>
<dbReference type="InterPro" id="IPR036388">
    <property type="entry name" value="WH-like_DNA-bd_sf"/>
</dbReference>
<gene>
    <name evidence="2" type="ORF">CLV59_103562</name>
</gene>
<dbReference type="AlphaFoldDB" id="A0A327W4I8"/>
<dbReference type="InterPro" id="IPR036390">
    <property type="entry name" value="WH_DNA-bd_sf"/>
</dbReference>
<dbReference type="PANTHER" id="PTHR33164">
    <property type="entry name" value="TRANSCRIPTIONAL REGULATOR, MARR FAMILY"/>
    <property type="match status" value="1"/>
</dbReference>
<name>A0A327W4I8_9BACT</name>
<dbReference type="PANTHER" id="PTHR33164:SF43">
    <property type="entry name" value="HTH-TYPE TRANSCRIPTIONAL REPRESSOR YETL"/>
    <property type="match status" value="1"/>
</dbReference>
<accession>A0A327W4I8</accession>
<protein>
    <submittedName>
        <fullName evidence="2">DNA-binding MarR family transcriptional regulator</fullName>
    </submittedName>
</protein>